<keyword evidence="3" id="KW-1185">Reference proteome</keyword>
<proteinExistence type="predicted"/>
<dbReference type="Proteomes" id="UP000275078">
    <property type="component" value="Unassembled WGS sequence"/>
</dbReference>
<accession>A0A3N4I5K0</accession>
<evidence type="ECO:0000313" key="3">
    <source>
        <dbReference type="Proteomes" id="UP000275078"/>
    </source>
</evidence>
<sequence length="128" mass="14251">MRTPCNRTIFPFAAALLLISSFTNGFRYQSEYSGEVQIIPDRFIVVLDERAVCVTESQETPATAAMIESLFSKFYSQLNALNVPYQSLRNMSCISATILQSEAITSGVLKSLEGVKAAQNDFYIYSLQ</sequence>
<dbReference type="EMBL" id="ML119700">
    <property type="protein sequence ID" value="RPA79370.1"/>
    <property type="molecule type" value="Genomic_DNA"/>
</dbReference>
<gene>
    <name evidence="2" type="ORF">BJ508DRAFT_142561</name>
</gene>
<evidence type="ECO:0000313" key="2">
    <source>
        <dbReference type="EMBL" id="RPA79370.1"/>
    </source>
</evidence>
<reference evidence="2 3" key="1">
    <citation type="journal article" date="2018" name="Nat. Ecol. Evol.">
        <title>Pezizomycetes genomes reveal the molecular basis of ectomycorrhizal truffle lifestyle.</title>
        <authorList>
            <person name="Murat C."/>
            <person name="Payen T."/>
            <person name="Noel B."/>
            <person name="Kuo A."/>
            <person name="Morin E."/>
            <person name="Chen J."/>
            <person name="Kohler A."/>
            <person name="Krizsan K."/>
            <person name="Balestrini R."/>
            <person name="Da Silva C."/>
            <person name="Montanini B."/>
            <person name="Hainaut M."/>
            <person name="Levati E."/>
            <person name="Barry K.W."/>
            <person name="Belfiori B."/>
            <person name="Cichocki N."/>
            <person name="Clum A."/>
            <person name="Dockter R.B."/>
            <person name="Fauchery L."/>
            <person name="Guy J."/>
            <person name="Iotti M."/>
            <person name="Le Tacon F."/>
            <person name="Lindquist E.A."/>
            <person name="Lipzen A."/>
            <person name="Malagnac F."/>
            <person name="Mello A."/>
            <person name="Molinier V."/>
            <person name="Miyauchi S."/>
            <person name="Poulain J."/>
            <person name="Riccioni C."/>
            <person name="Rubini A."/>
            <person name="Sitrit Y."/>
            <person name="Splivallo R."/>
            <person name="Traeger S."/>
            <person name="Wang M."/>
            <person name="Zifcakova L."/>
            <person name="Wipf D."/>
            <person name="Zambonelli A."/>
            <person name="Paolocci F."/>
            <person name="Nowrousian M."/>
            <person name="Ottonello S."/>
            <person name="Baldrian P."/>
            <person name="Spatafora J.W."/>
            <person name="Henrissat B."/>
            <person name="Nagy L.G."/>
            <person name="Aury J.M."/>
            <person name="Wincker P."/>
            <person name="Grigoriev I.V."/>
            <person name="Bonfante P."/>
            <person name="Martin F.M."/>
        </authorList>
    </citation>
    <scope>NUCLEOTIDE SEQUENCE [LARGE SCALE GENOMIC DNA]</scope>
    <source>
        <strain evidence="2 3">RN42</strain>
    </source>
</reference>
<name>A0A3N4I5K0_ASCIM</name>
<organism evidence="2 3">
    <name type="scientific">Ascobolus immersus RN42</name>
    <dbReference type="NCBI Taxonomy" id="1160509"/>
    <lineage>
        <taxon>Eukaryota</taxon>
        <taxon>Fungi</taxon>
        <taxon>Dikarya</taxon>
        <taxon>Ascomycota</taxon>
        <taxon>Pezizomycotina</taxon>
        <taxon>Pezizomycetes</taxon>
        <taxon>Pezizales</taxon>
        <taxon>Ascobolaceae</taxon>
        <taxon>Ascobolus</taxon>
    </lineage>
</organism>
<keyword evidence="1" id="KW-0732">Signal</keyword>
<dbReference type="AlphaFoldDB" id="A0A3N4I5K0"/>
<feature type="chain" id="PRO_5018206678" evidence="1">
    <location>
        <begin position="26"/>
        <end position="128"/>
    </location>
</feature>
<protein>
    <submittedName>
        <fullName evidence="2">Uncharacterized protein</fullName>
    </submittedName>
</protein>
<evidence type="ECO:0000256" key="1">
    <source>
        <dbReference type="SAM" id="SignalP"/>
    </source>
</evidence>
<feature type="signal peptide" evidence="1">
    <location>
        <begin position="1"/>
        <end position="25"/>
    </location>
</feature>